<name>A0ACA9K1K1_9GLOM</name>
<protein>
    <submittedName>
        <fullName evidence="1">13328_t:CDS:1</fullName>
    </submittedName>
</protein>
<comment type="caution">
    <text evidence="1">The sequence shown here is derived from an EMBL/GenBank/DDBJ whole genome shotgun (WGS) entry which is preliminary data.</text>
</comment>
<sequence>MPELMENILNHLNKDVYSLYSCALVSRHWCKISIPILWRDPFSFDEKSIFISNYFSSLDEEEKYMLKEFEIIFDFPNTLFHYASFLKILNLFSLEEKVKQWISLQFFNSQRNIDILKEDIVNLLFKLFVESGANLSKLEFYVSKFIIKPEVFYSLGQNMQFFSKLQDFVISTEESGSDLYVIDEDITLLKILAKKATKISTLSFDSFDYMCRPRLCSALVNIIKSQEHLKRFSLSCEEGLQSELHGVVSALKSQSESLQEICIHNCAYSNEFEVLMDCKKLEIFRILYCEEEEKLLKILNNDLCKISTLDISSYPIDASIILQILKKSGSLLKRLKLDSEDQEICSQSLLIETLMSSCPNLTYLYISYIELSSQLIKLIGNLQNLQFLTLLWIDDGSDEIAKTHVTRLAKILPSTLEYLDWGNVRSNSYLDILIDHCDAPLKKLLFSIDCDYEKTIQALIGFCVRKKSLNYVNLFKYVYGFRYVSGYHISTTVLNDLKKDLEGYAELVPYRHIVVDC</sequence>
<dbReference type="Proteomes" id="UP000789366">
    <property type="component" value="Unassembled WGS sequence"/>
</dbReference>
<gene>
    <name evidence="1" type="ORF">SPELUC_LOCUS554</name>
</gene>
<evidence type="ECO:0000313" key="2">
    <source>
        <dbReference type="Proteomes" id="UP000789366"/>
    </source>
</evidence>
<keyword evidence="2" id="KW-1185">Reference proteome</keyword>
<evidence type="ECO:0000313" key="1">
    <source>
        <dbReference type="EMBL" id="CAG8446785.1"/>
    </source>
</evidence>
<accession>A0ACA9K1K1</accession>
<dbReference type="EMBL" id="CAJVPW010000213">
    <property type="protein sequence ID" value="CAG8446785.1"/>
    <property type="molecule type" value="Genomic_DNA"/>
</dbReference>
<reference evidence="1" key="1">
    <citation type="submission" date="2021-06" db="EMBL/GenBank/DDBJ databases">
        <authorList>
            <person name="Kallberg Y."/>
            <person name="Tangrot J."/>
            <person name="Rosling A."/>
        </authorList>
    </citation>
    <scope>NUCLEOTIDE SEQUENCE</scope>
    <source>
        <strain evidence="1">28 12/20/2015</strain>
    </source>
</reference>
<organism evidence="1 2">
    <name type="scientific">Cetraspora pellucida</name>
    <dbReference type="NCBI Taxonomy" id="1433469"/>
    <lineage>
        <taxon>Eukaryota</taxon>
        <taxon>Fungi</taxon>
        <taxon>Fungi incertae sedis</taxon>
        <taxon>Mucoromycota</taxon>
        <taxon>Glomeromycotina</taxon>
        <taxon>Glomeromycetes</taxon>
        <taxon>Diversisporales</taxon>
        <taxon>Gigasporaceae</taxon>
        <taxon>Cetraspora</taxon>
    </lineage>
</organism>
<proteinExistence type="predicted"/>